<organism evidence="7 8">
    <name type="scientific">Bifidobacterium psychraerophilum</name>
    <dbReference type="NCBI Taxonomy" id="218140"/>
    <lineage>
        <taxon>Bacteria</taxon>
        <taxon>Bacillati</taxon>
        <taxon>Actinomycetota</taxon>
        <taxon>Actinomycetes</taxon>
        <taxon>Bifidobacteriales</taxon>
        <taxon>Bifidobacteriaceae</taxon>
        <taxon>Bifidobacterium</taxon>
    </lineage>
</organism>
<dbReference type="SMART" id="SM00640">
    <property type="entry name" value="Glyco_32"/>
    <property type="match status" value="1"/>
</dbReference>
<dbReference type="InterPro" id="IPR001362">
    <property type="entry name" value="Glyco_hydro_32"/>
</dbReference>
<dbReference type="GeneID" id="98300457"/>
<evidence type="ECO:0000256" key="4">
    <source>
        <dbReference type="ARBA" id="ARBA00023295"/>
    </source>
</evidence>
<dbReference type="PANTHER" id="PTHR43101:SF1">
    <property type="entry name" value="BETA-FRUCTOSIDASE"/>
    <property type="match status" value="1"/>
</dbReference>
<keyword evidence="8" id="KW-1185">Reference proteome</keyword>
<keyword evidence="3 7" id="KW-0378">Hydrolase</keyword>
<dbReference type="RefSeq" id="WP_081884292.1">
    <property type="nucleotide sequence ID" value="NZ_JGZI01000009.1"/>
</dbReference>
<evidence type="ECO:0000313" key="8">
    <source>
        <dbReference type="Proteomes" id="UP000029050"/>
    </source>
</evidence>
<feature type="region of interest" description="Disordered" evidence="5">
    <location>
        <begin position="481"/>
        <end position="523"/>
    </location>
</feature>
<name>A0A087CGK0_9BIFI</name>
<evidence type="ECO:0000256" key="2">
    <source>
        <dbReference type="ARBA" id="ARBA00012758"/>
    </source>
</evidence>
<sequence length="523" mass="58785">MSGRIFFTPEEGWVGDIIPFEENGTFKLFFLHERRENPREGMSWRLVTTQDLREYHDQGDALLHGSPQSPDFNAYTGSVVVDGEGVHHLFYTGQNPRNLGADGLPLQLVMHAISHDGMRHWDKRPQDTFGAPEAYESADWRDPFVFYDEKSGLWRMLLAARDKTGPSRRRGLTAQCVSKDLQRWEYAEPFWAPERFITHECPEVFRWGQWWYLVYSEFSDAFATRYRMSRDRLGPWRAPDADTVDGRGFYAAKTAERQGRRFFFGWIPTRKGSSDDGAYEWAGSMSVLEARQRQDGTLAFSIPREILGSFNEQGEELLSAEGLLLGREDGYASHMLSGDIPATCRISVGFTVGADKADAGVIIHASADGDSGHILRVEPKRGRMVIDRWPRLRTGDEQWQISGDVPYLLELERPCDLSEGHHELNIVMEDDIFVACLDDEVTVSCRMEQSWGNALGVFSNDGRTSFDTVVAHAYPVGDTIPSDTGACPRRSETDAGTEGAADVNAPLHPDIRNDELAGGAVMS</sequence>
<evidence type="ECO:0000256" key="1">
    <source>
        <dbReference type="ARBA" id="ARBA00009902"/>
    </source>
</evidence>
<dbReference type="InterPro" id="IPR023296">
    <property type="entry name" value="Glyco_hydro_beta-prop_sf"/>
</dbReference>
<protein>
    <recommendedName>
        <fullName evidence="2">beta-fructofuranosidase</fullName>
        <ecNumber evidence="2">3.2.1.26</ecNumber>
    </recommendedName>
</protein>
<dbReference type="AlphaFoldDB" id="A0A087CGK0"/>
<dbReference type="eggNOG" id="COG1621">
    <property type="taxonomic scope" value="Bacteria"/>
</dbReference>
<dbReference type="InterPro" id="IPR013148">
    <property type="entry name" value="Glyco_hydro_32_N"/>
</dbReference>
<dbReference type="EC" id="3.2.1.26" evidence="2"/>
<evidence type="ECO:0000256" key="5">
    <source>
        <dbReference type="SAM" id="MobiDB-lite"/>
    </source>
</evidence>
<dbReference type="GO" id="GO:0005975">
    <property type="term" value="P:carbohydrate metabolic process"/>
    <property type="evidence" value="ECO:0007669"/>
    <property type="project" value="InterPro"/>
</dbReference>
<evidence type="ECO:0000256" key="3">
    <source>
        <dbReference type="ARBA" id="ARBA00022801"/>
    </source>
</evidence>
<dbReference type="Proteomes" id="UP000029050">
    <property type="component" value="Unassembled WGS sequence"/>
</dbReference>
<dbReference type="SUPFAM" id="SSF75005">
    <property type="entry name" value="Arabinanase/levansucrase/invertase"/>
    <property type="match status" value="1"/>
</dbReference>
<dbReference type="Pfam" id="PF00251">
    <property type="entry name" value="Glyco_hydro_32N"/>
    <property type="match status" value="1"/>
</dbReference>
<keyword evidence="4 7" id="KW-0326">Glycosidase</keyword>
<accession>A0A087CGK0</accession>
<dbReference type="STRING" id="218140.BPSY_1251"/>
<proteinExistence type="inferred from homology"/>
<feature type="domain" description="Glycosyl hydrolase family 32 N-terminal" evidence="6">
    <location>
        <begin position="7"/>
        <end position="288"/>
    </location>
</feature>
<evidence type="ECO:0000313" key="7">
    <source>
        <dbReference type="EMBL" id="KFI82400.1"/>
    </source>
</evidence>
<dbReference type="EMBL" id="JGZI01000009">
    <property type="protein sequence ID" value="KFI82400.1"/>
    <property type="molecule type" value="Genomic_DNA"/>
</dbReference>
<evidence type="ECO:0000259" key="6">
    <source>
        <dbReference type="Pfam" id="PF00251"/>
    </source>
</evidence>
<gene>
    <name evidence="7" type="ORF">BPSY_1251</name>
</gene>
<comment type="similarity">
    <text evidence="1">Belongs to the glycosyl hydrolase 32 family.</text>
</comment>
<dbReference type="OrthoDB" id="9759709at2"/>
<dbReference type="InterPro" id="IPR051214">
    <property type="entry name" value="GH32_Enzymes"/>
</dbReference>
<reference evidence="7 8" key="1">
    <citation type="submission" date="2014-03" db="EMBL/GenBank/DDBJ databases">
        <title>Genomics of Bifidobacteria.</title>
        <authorList>
            <person name="Ventura M."/>
            <person name="Milani C."/>
            <person name="Lugli G.A."/>
        </authorList>
    </citation>
    <scope>NUCLEOTIDE SEQUENCE [LARGE SCALE GENOMIC DNA]</scope>
    <source>
        <strain evidence="7 8">LMG 21775</strain>
    </source>
</reference>
<comment type="caution">
    <text evidence="7">The sequence shown here is derived from an EMBL/GenBank/DDBJ whole genome shotgun (WGS) entry which is preliminary data.</text>
</comment>
<dbReference type="CDD" id="cd08995">
    <property type="entry name" value="GH32_EcAec43-like"/>
    <property type="match status" value="1"/>
</dbReference>
<dbReference type="Gene3D" id="2.115.10.20">
    <property type="entry name" value="Glycosyl hydrolase domain, family 43"/>
    <property type="match status" value="1"/>
</dbReference>
<dbReference type="GO" id="GO:0004564">
    <property type="term" value="F:beta-fructofuranosidase activity"/>
    <property type="evidence" value="ECO:0007669"/>
    <property type="project" value="UniProtKB-EC"/>
</dbReference>
<dbReference type="PANTHER" id="PTHR43101">
    <property type="entry name" value="BETA-FRUCTOSIDASE"/>
    <property type="match status" value="1"/>
</dbReference>